<name>A0ABD2N742_9CUCU</name>
<dbReference type="Proteomes" id="UP001516400">
    <property type="component" value="Unassembled WGS sequence"/>
</dbReference>
<keyword evidence="3" id="KW-1185">Reference proteome</keyword>
<accession>A0ABD2N742</accession>
<reference evidence="2 3" key="1">
    <citation type="journal article" date="2021" name="BMC Biol.">
        <title>Horizontally acquired antibacterial genes associated with adaptive radiation of ladybird beetles.</title>
        <authorList>
            <person name="Li H.S."/>
            <person name="Tang X.F."/>
            <person name="Huang Y.H."/>
            <person name="Xu Z.Y."/>
            <person name="Chen M.L."/>
            <person name="Du X.Y."/>
            <person name="Qiu B.Y."/>
            <person name="Chen P.T."/>
            <person name="Zhang W."/>
            <person name="Slipinski A."/>
            <person name="Escalona H.E."/>
            <person name="Waterhouse R.M."/>
            <person name="Zwick A."/>
            <person name="Pang H."/>
        </authorList>
    </citation>
    <scope>NUCLEOTIDE SEQUENCE [LARGE SCALE GENOMIC DNA]</scope>
    <source>
        <strain evidence="2">SYSU2018</strain>
    </source>
</reference>
<evidence type="ECO:0000313" key="3">
    <source>
        <dbReference type="Proteomes" id="UP001516400"/>
    </source>
</evidence>
<dbReference type="AlphaFoldDB" id="A0ABD2N742"/>
<evidence type="ECO:0000313" key="2">
    <source>
        <dbReference type="EMBL" id="KAL3274443.1"/>
    </source>
</evidence>
<sequence length="114" mass="12888">MMEDKLKTPAHDEEKGGRRQTGTTREGNRYVKLKTPAHDEEKGGKRQAGTTREGNRYVDPEISVMLSSVSEQEKNRGFTGSSTTHSRIASSPTIWLQLWCLFTDKKMSNNNCKI</sequence>
<evidence type="ECO:0000256" key="1">
    <source>
        <dbReference type="SAM" id="MobiDB-lite"/>
    </source>
</evidence>
<feature type="region of interest" description="Disordered" evidence="1">
    <location>
        <begin position="1"/>
        <end position="58"/>
    </location>
</feature>
<feature type="compositionally biased region" description="Basic and acidic residues" evidence="1">
    <location>
        <begin position="1"/>
        <end position="17"/>
    </location>
</feature>
<proteinExistence type="predicted"/>
<protein>
    <submittedName>
        <fullName evidence="2">Uncharacterized protein</fullName>
    </submittedName>
</protein>
<comment type="caution">
    <text evidence="2">The sequence shown here is derived from an EMBL/GenBank/DDBJ whole genome shotgun (WGS) entry which is preliminary data.</text>
</comment>
<organism evidence="2 3">
    <name type="scientific">Cryptolaemus montrouzieri</name>
    <dbReference type="NCBI Taxonomy" id="559131"/>
    <lineage>
        <taxon>Eukaryota</taxon>
        <taxon>Metazoa</taxon>
        <taxon>Ecdysozoa</taxon>
        <taxon>Arthropoda</taxon>
        <taxon>Hexapoda</taxon>
        <taxon>Insecta</taxon>
        <taxon>Pterygota</taxon>
        <taxon>Neoptera</taxon>
        <taxon>Endopterygota</taxon>
        <taxon>Coleoptera</taxon>
        <taxon>Polyphaga</taxon>
        <taxon>Cucujiformia</taxon>
        <taxon>Coccinelloidea</taxon>
        <taxon>Coccinellidae</taxon>
        <taxon>Scymninae</taxon>
        <taxon>Scymnini</taxon>
        <taxon>Cryptolaemus</taxon>
    </lineage>
</organism>
<gene>
    <name evidence="2" type="ORF">HHI36_015831</name>
</gene>
<dbReference type="EMBL" id="JABFTP020000062">
    <property type="protein sequence ID" value="KAL3274443.1"/>
    <property type="molecule type" value="Genomic_DNA"/>
</dbReference>